<dbReference type="STRING" id="55758.MBFIL_15180"/>
<gene>
    <name evidence="2" type="ORF">MBFIL_15180</name>
</gene>
<name>A0A165ZTU8_9EURY</name>
<reference evidence="2 3" key="1">
    <citation type="submission" date="2016-04" db="EMBL/GenBank/DDBJ databases">
        <title>Genome sequence of Methanobrevibacter filiformis DSM 11501.</title>
        <authorList>
            <person name="Poehlein A."/>
            <person name="Seedorf H."/>
            <person name="Daniel R."/>
        </authorList>
    </citation>
    <scope>NUCLEOTIDE SEQUENCE [LARGE SCALE GENOMIC DNA]</scope>
    <source>
        <strain evidence="2 3">DSM 11501</strain>
    </source>
</reference>
<protein>
    <recommendedName>
        <fullName evidence="1">DUF4240 domain-containing protein</fullName>
    </recommendedName>
</protein>
<organism evidence="2 3">
    <name type="scientific">Methanobrevibacter filiformis</name>
    <dbReference type="NCBI Taxonomy" id="55758"/>
    <lineage>
        <taxon>Archaea</taxon>
        <taxon>Methanobacteriati</taxon>
        <taxon>Methanobacteriota</taxon>
        <taxon>Methanomada group</taxon>
        <taxon>Methanobacteria</taxon>
        <taxon>Methanobacteriales</taxon>
        <taxon>Methanobacteriaceae</taxon>
        <taxon>Methanobrevibacter</taxon>
    </lineage>
</organism>
<evidence type="ECO:0000259" key="1">
    <source>
        <dbReference type="Pfam" id="PF14024"/>
    </source>
</evidence>
<evidence type="ECO:0000313" key="2">
    <source>
        <dbReference type="EMBL" id="KZX11153.1"/>
    </source>
</evidence>
<dbReference type="Pfam" id="PF14024">
    <property type="entry name" value="DUF4240"/>
    <property type="match status" value="1"/>
</dbReference>
<feature type="domain" description="DUF4240" evidence="1">
    <location>
        <begin position="2"/>
        <end position="127"/>
    </location>
</feature>
<dbReference type="Proteomes" id="UP000077066">
    <property type="component" value="Unassembled WGS sequence"/>
</dbReference>
<dbReference type="InterPro" id="IPR025334">
    <property type="entry name" value="DUF4240"/>
</dbReference>
<dbReference type="OrthoDB" id="73195at2157"/>
<evidence type="ECO:0000313" key="3">
    <source>
        <dbReference type="Proteomes" id="UP000077066"/>
    </source>
</evidence>
<sequence length="191" mass="22032">MMGKDEFWFLIQTAYSEANWETDKQMEILIGKLSQYEVEEILKFGAIHDLYADESYKSKLWAAAYIMNGGCSGDCFDYFRGWLISQGEIQFLNALENPDSIAELDIPEDTEYFENEAMLSVALQAFMKNTGTDDINSYFEKSGKYNLPEEEREDIINSIIFDEDIDAYWDDNNTDSLRELCPNCLCQKVAS</sequence>
<comment type="caution">
    <text evidence="2">The sequence shown here is derived from an EMBL/GenBank/DDBJ whole genome shotgun (WGS) entry which is preliminary data.</text>
</comment>
<dbReference type="PATRIC" id="fig|55758.3.peg.1714"/>
<dbReference type="RefSeq" id="WP_066973281.1">
    <property type="nucleotide sequence ID" value="NZ_LWMT01000254.1"/>
</dbReference>
<dbReference type="AlphaFoldDB" id="A0A165ZTU8"/>
<accession>A0A165ZTU8</accession>
<proteinExistence type="predicted"/>
<keyword evidence="3" id="KW-1185">Reference proteome</keyword>
<dbReference type="EMBL" id="LWMT01000254">
    <property type="protein sequence ID" value="KZX11153.1"/>
    <property type="molecule type" value="Genomic_DNA"/>
</dbReference>